<accession>A0ACA9R2Q4</accession>
<protein>
    <submittedName>
        <fullName evidence="1">17376_t:CDS:1</fullName>
    </submittedName>
</protein>
<evidence type="ECO:0000313" key="2">
    <source>
        <dbReference type="Proteomes" id="UP000789702"/>
    </source>
</evidence>
<comment type="caution">
    <text evidence="1">The sequence shown here is derived from an EMBL/GenBank/DDBJ whole genome shotgun (WGS) entry which is preliminary data.</text>
</comment>
<keyword evidence="2" id="KW-1185">Reference proteome</keyword>
<dbReference type="Proteomes" id="UP000789702">
    <property type="component" value="Unassembled WGS sequence"/>
</dbReference>
<dbReference type="EMBL" id="CAJVPU010058940">
    <property type="protein sequence ID" value="CAG8774500.1"/>
    <property type="molecule type" value="Genomic_DNA"/>
</dbReference>
<sequence length="69" mass="8050">KPEESDKNLKEPEKSSRTSERNQDVLEVTKVSSDKQEPEDNKETSNEDQDDSEEEEYISEEDTSKKDQE</sequence>
<organism evidence="1 2">
    <name type="scientific">Dentiscutata heterogama</name>
    <dbReference type="NCBI Taxonomy" id="1316150"/>
    <lineage>
        <taxon>Eukaryota</taxon>
        <taxon>Fungi</taxon>
        <taxon>Fungi incertae sedis</taxon>
        <taxon>Mucoromycota</taxon>
        <taxon>Glomeromycotina</taxon>
        <taxon>Glomeromycetes</taxon>
        <taxon>Diversisporales</taxon>
        <taxon>Gigasporaceae</taxon>
        <taxon>Dentiscutata</taxon>
    </lineage>
</organism>
<proteinExistence type="predicted"/>
<reference evidence="1" key="1">
    <citation type="submission" date="2021-06" db="EMBL/GenBank/DDBJ databases">
        <authorList>
            <person name="Kallberg Y."/>
            <person name="Tangrot J."/>
            <person name="Rosling A."/>
        </authorList>
    </citation>
    <scope>NUCLEOTIDE SEQUENCE</scope>
    <source>
        <strain evidence="1">IL203A</strain>
    </source>
</reference>
<gene>
    <name evidence="1" type="ORF">DHETER_LOCUS16036</name>
</gene>
<evidence type="ECO:0000313" key="1">
    <source>
        <dbReference type="EMBL" id="CAG8774500.1"/>
    </source>
</evidence>
<feature type="non-terminal residue" evidence="1">
    <location>
        <position position="1"/>
    </location>
</feature>
<name>A0ACA9R2Q4_9GLOM</name>